<dbReference type="Gene3D" id="3.40.50.880">
    <property type="match status" value="1"/>
</dbReference>
<sequence length="187" mass="20659">MRELSNLRVAVIATDGFEESELVEPVRALKEAGATVEILSAKSGQIQAFRHHDKTIMVNVDRVLDQAKPDEYDAVLLPGGALNADTLRMESAVQSFLRQIQEANKPIAAICHAPWELVSADLVRGRTLTSYYTIQDDIRNAGGNWVDQEVVVDGNWVTSRQPDDIPAFNREMLELLSRLVSSGSGTR</sequence>
<dbReference type="InterPro" id="IPR002818">
    <property type="entry name" value="DJ-1/PfpI"/>
</dbReference>
<dbReference type="NCBIfam" id="TIGR01382">
    <property type="entry name" value="PfpI"/>
    <property type="match status" value="1"/>
</dbReference>
<dbReference type="CDD" id="cd03134">
    <property type="entry name" value="GATase1_PfpI_like"/>
    <property type="match status" value="1"/>
</dbReference>
<dbReference type="AlphaFoldDB" id="A0AAJ6PB12"/>
<dbReference type="PROSITE" id="PS51276">
    <property type="entry name" value="PEPTIDASE_C56_PFPI"/>
    <property type="match status" value="1"/>
</dbReference>
<reference evidence="3 4" key="1">
    <citation type="journal article" date="2023" name="Limnol Oceanogr Lett">
        <title>Environmental adaptations by the intertidal Antarctic cyanobacterium Halotia branconii CENA392 as revealed using long-read genome sequencing.</title>
        <authorList>
            <person name="Dextro R.B."/>
            <person name="Delbaje E."/>
            <person name="Freitas P.N.N."/>
            <person name="Geraldes V."/>
            <person name="Pinto E."/>
            <person name="Long P.F."/>
            <person name="Fiore M.F."/>
        </authorList>
    </citation>
    <scope>NUCLEOTIDE SEQUENCE [LARGE SCALE GENOMIC DNA]</scope>
    <source>
        <strain evidence="3 4">CENA392</strain>
    </source>
</reference>
<dbReference type="RefSeq" id="WP_281484597.1">
    <property type="nucleotide sequence ID" value="NZ_CP124543.1"/>
</dbReference>
<evidence type="ECO:0000313" key="4">
    <source>
        <dbReference type="Proteomes" id="UP001223520"/>
    </source>
</evidence>
<proteinExistence type="inferred from homology"/>
<evidence type="ECO:0000259" key="2">
    <source>
        <dbReference type="Pfam" id="PF01965"/>
    </source>
</evidence>
<dbReference type="Proteomes" id="UP001223520">
    <property type="component" value="Chromosome"/>
</dbReference>
<comment type="similarity">
    <text evidence="1">Belongs to the peptidase C56 family.</text>
</comment>
<dbReference type="EMBL" id="CP124543">
    <property type="protein sequence ID" value="WGV27360.1"/>
    <property type="molecule type" value="Genomic_DNA"/>
</dbReference>
<dbReference type="KEGG" id="hbq:QI031_07690"/>
<dbReference type="Pfam" id="PF01965">
    <property type="entry name" value="DJ-1_PfpI"/>
    <property type="match status" value="1"/>
</dbReference>
<gene>
    <name evidence="3" type="ORF">QI031_07690</name>
</gene>
<evidence type="ECO:0000313" key="3">
    <source>
        <dbReference type="EMBL" id="WGV27360.1"/>
    </source>
</evidence>
<name>A0AAJ6PB12_9CYAN</name>
<dbReference type="InterPro" id="IPR029062">
    <property type="entry name" value="Class_I_gatase-like"/>
</dbReference>
<keyword evidence="4" id="KW-1185">Reference proteome</keyword>
<dbReference type="InterPro" id="IPR006286">
    <property type="entry name" value="C56_PfpI-like"/>
</dbReference>
<accession>A0AAJ6PB12</accession>
<protein>
    <submittedName>
        <fullName evidence="3">Type 1 glutamine amidotransferase domain-containing protein</fullName>
    </submittedName>
</protein>
<evidence type="ECO:0000256" key="1">
    <source>
        <dbReference type="ARBA" id="ARBA00008542"/>
    </source>
</evidence>
<dbReference type="PANTHER" id="PTHR42733:SF12">
    <property type="entry name" value="PROTEINASE"/>
    <property type="match status" value="1"/>
</dbReference>
<feature type="domain" description="DJ-1/PfpI" evidence="2">
    <location>
        <begin position="8"/>
        <end position="174"/>
    </location>
</feature>
<dbReference type="PANTHER" id="PTHR42733">
    <property type="entry name" value="DJ-1 PROTEIN"/>
    <property type="match status" value="1"/>
</dbReference>
<keyword evidence="3" id="KW-0315">Glutamine amidotransferase</keyword>
<organism evidence="3 4">
    <name type="scientific">Halotia branconii CENA392</name>
    <dbReference type="NCBI Taxonomy" id="1539056"/>
    <lineage>
        <taxon>Bacteria</taxon>
        <taxon>Bacillati</taxon>
        <taxon>Cyanobacteriota</taxon>
        <taxon>Cyanophyceae</taxon>
        <taxon>Nostocales</taxon>
        <taxon>Nodulariaceae</taxon>
        <taxon>Halotia</taxon>
    </lineage>
</organism>
<dbReference type="SUPFAM" id="SSF52317">
    <property type="entry name" value="Class I glutamine amidotransferase-like"/>
    <property type="match status" value="1"/>
</dbReference>